<accession>A0ABU9XDW3</accession>
<keyword evidence="2" id="KW-1185">Reference proteome</keyword>
<dbReference type="EMBL" id="JBDIML010000001">
    <property type="protein sequence ID" value="MEN2765738.1"/>
    <property type="molecule type" value="Genomic_DNA"/>
</dbReference>
<protein>
    <submittedName>
        <fullName evidence="1">Uncharacterized protein</fullName>
    </submittedName>
</protein>
<gene>
    <name evidence="1" type="ORF">ABC228_00935</name>
</gene>
<dbReference type="RefSeq" id="WP_345823212.1">
    <property type="nucleotide sequence ID" value="NZ_JBDIML010000001.1"/>
</dbReference>
<comment type="caution">
    <text evidence="1">The sequence shown here is derived from an EMBL/GenBank/DDBJ whole genome shotgun (WGS) entry which is preliminary data.</text>
</comment>
<dbReference type="Proteomes" id="UP001444625">
    <property type="component" value="Unassembled WGS sequence"/>
</dbReference>
<organism evidence="1 2">
    <name type="scientific">Ornithinibacillus xuwenensis</name>
    <dbReference type="NCBI Taxonomy" id="3144668"/>
    <lineage>
        <taxon>Bacteria</taxon>
        <taxon>Bacillati</taxon>
        <taxon>Bacillota</taxon>
        <taxon>Bacilli</taxon>
        <taxon>Bacillales</taxon>
        <taxon>Bacillaceae</taxon>
        <taxon>Ornithinibacillus</taxon>
    </lineage>
</organism>
<evidence type="ECO:0000313" key="1">
    <source>
        <dbReference type="EMBL" id="MEN2765738.1"/>
    </source>
</evidence>
<sequence length="63" mass="7471">MLQTHTDFDQAETEQLKRAEAKIKVLHQVLQDIHLVVHRFDWGSYTTDTPEGYVYRRVKEGLE</sequence>
<reference evidence="1 2" key="1">
    <citation type="submission" date="2024-05" db="EMBL/GenBank/DDBJ databases">
        <authorList>
            <person name="Haq I."/>
            <person name="Ullah Z."/>
            <person name="Ahmad R."/>
            <person name="Li M."/>
            <person name="Tong Y."/>
        </authorList>
    </citation>
    <scope>NUCLEOTIDE SEQUENCE [LARGE SCALE GENOMIC DNA]</scope>
    <source>
        <strain evidence="1 2">16A2E</strain>
    </source>
</reference>
<name>A0ABU9XDW3_9BACI</name>
<proteinExistence type="predicted"/>
<evidence type="ECO:0000313" key="2">
    <source>
        <dbReference type="Proteomes" id="UP001444625"/>
    </source>
</evidence>